<protein>
    <submittedName>
        <fullName evidence="1">Uncharacterized protein</fullName>
    </submittedName>
</protein>
<evidence type="ECO:0000313" key="1">
    <source>
        <dbReference type="EMBL" id="HAT6346286.1"/>
    </source>
</evidence>
<reference evidence="1" key="2">
    <citation type="submission" date="2020-01" db="EMBL/GenBank/DDBJ databases">
        <authorList>
            <consortium name="NCBI Pathogen Detection Project"/>
        </authorList>
    </citation>
    <scope>NUCLEOTIDE SEQUENCE</scope>
    <source>
        <strain evidence="1">OLC2673_Aeromonas</strain>
    </source>
</reference>
<proteinExistence type="predicted"/>
<gene>
    <name evidence="1" type="ORF">JAJ28_004093</name>
    <name evidence="2" type="ORF">PY771_03405</name>
</gene>
<dbReference type="AlphaFoldDB" id="A0AAD3UDX7"/>
<name>A0AAD3UDX7_AERHY</name>
<dbReference type="RefSeq" id="WP_127908186.1">
    <property type="nucleotide sequence ID" value="NZ_AP023398.1"/>
</dbReference>
<organism evidence="1 3">
    <name type="scientific">Aeromonas hydrophila</name>
    <dbReference type="NCBI Taxonomy" id="644"/>
    <lineage>
        <taxon>Bacteria</taxon>
        <taxon>Pseudomonadati</taxon>
        <taxon>Pseudomonadota</taxon>
        <taxon>Gammaproteobacteria</taxon>
        <taxon>Aeromonadales</taxon>
        <taxon>Aeromonadaceae</taxon>
        <taxon>Aeromonas</taxon>
    </lineage>
</organism>
<dbReference type="EMBL" id="CP118942">
    <property type="protein sequence ID" value="WEE27379.1"/>
    <property type="molecule type" value="Genomic_DNA"/>
</dbReference>
<evidence type="ECO:0000313" key="3">
    <source>
        <dbReference type="Proteomes" id="UP000859505"/>
    </source>
</evidence>
<dbReference type="Pfam" id="PF22399">
    <property type="entry name" value="DUF6979"/>
    <property type="match status" value="1"/>
</dbReference>
<evidence type="ECO:0000313" key="2">
    <source>
        <dbReference type="EMBL" id="WEE27379.1"/>
    </source>
</evidence>
<dbReference type="InterPro" id="IPR053917">
    <property type="entry name" value="DUF6979"/>
</dbReference>
<reference evidence="2" key="3">
    <citation type="submission" date="2023-02" db="EMBL/GenBank/DDBJ databases">
        <title>The sequence of Aeromonas hydrophila K533.</title>
        <authorList>
            <person name="Luo X."/>
        </authorList>
    </citation>
    <scope>NUCLEOTIDE SEQUENCE</scope>
    <source>
        <strain evidence="2">K533</strain>
    </source>
</reference>
<reference evidence="1" key="1">
    <citation type="journal article" date="2018" name="Genome Biol.">
        <title>SKESA: strategic k-mer extension for scrupulous assemblies.</title>
        <authorList>
            <person name="Souvorov A."/>
            <person name="Agarwala R."/>
            <person name="Lipman D.J."/>
        </authorList>
    </citation>
    <scope>NUCLEOTIDE SEQUENCE</scope>
    <source>
        <strain evidence="1">OLC2673_Aeromonas</strain>
    </source>
</reference>
<accession>A0AAD3UDX7</accession>
<sequence>MGYGDVAIKAVLMCKSDDQYNPCDAWVLAAQEHYPSSQSAQLKGCPKGAFLGLCSEGLVRGISRRRYSRAIQSGNYAVKAIRVLQHYEAQHTELPSAVQLWDMVMRKVGKEIVHNGQMDVVLALWKKELIIKKTVDSI</sequence>
<dbReference type="Proteomes" id="UP001214666">
    <property type="component" value="Chromosome"/>
</dbReference>
<dbReference type="EMBL" id="DACTUL010000048">
    <property type="protein sequence ID" value="HAT6346286.1"/>
    <property type="molecule type" value="Genomic_DNA"/>
</dbReference>
<dbReference type="Proteomes" id="UP000859505">
    <property type="component" value="Unassembled WGS sequence"/>
</dbReference>